<name>A0A0E9VT11_ANGAN</name>
<dbReference type="EMBL" id="GBXM01028102">
    <property type="protein sequence ID" value="JAH80475.1"/>
    <property type="molecule type" value="Transcribed_RNA"/>
</dbReference>
<accession>A0A0E9VT11</accession>
<sequence>MFLGVVICQAFYPNFTHD</sequence>
<reference evidence="1" key="2">
    <citation type="journal article" date="2015" name="Fish Shellfish Immunol.">
        <title>Early steps in the European eel (Anguilla anguilla)-Vibrio vulnificus interaction in the gills: Role of the RtxA13 toxin.</title>
        <authorList>
            <person name="Callol A."/>
            <person name="Pajuelo D."/>
            <person name="Ebbesson L."/>
            <person name="Teles M."/>
            <person name="MacKenzie S."/>
            <person name="Amaro C."/>
        </authorList>
    </citation>
    <scope>NUCLEOTIDE SEQUENCE</scope>
</reference>
<organism evidence="1">
    <name type="scientific">Anguilla anguilla</name>
    <name type="common">European freshwater eel</name>
    <name type="synonym">Muraena anguilla</name>
    <dbReference type="NCBI Taxonomy" id="7936"/>
    <lineage>
        <taxon>Eukaryota</taxon>
        <taxon>Metazoa</taxon>
        <taxon>Chordata</taxon>
        <taxon>Craniata</taxon>
        <taxon>Vertebrata</taxon>
        <taxon>Euteleostomi</taxon>
        <taxon>Actinopterygii</taxon>
        <taxon>Neopterygii</taxon>
        <taxon>Teleostei</taxon>
        <taxon>Anguilliformes</taxon>
        <taxon>Anguillidae</taxon>
        <taxon>Anguilla</taxon>
    </lineage>
</organism>
<evidence type="ECO:0000313" key="1">
    <source>
        <dbReference type="EMBL" id="JAH80475.1"/>
    </source>
</evidence>
<dbReference type="AlphaFoldDB" id="A0A0E9VT11"/>
<reference evidence="1" key="1">
    <citation type="submission" date="2014-11" db="EMBL/GenBank/DDBJ databases">
        <authorList>
            <person name="Amaro Gonzalez C."/>
        </authorList>
    </citation>
    <scope>NUCLEOTIDE SEQUENCE</scope>
</reference>
<protein>
    <submittedName>
        <fullName evidence="1">Uncharacterized protein</fullName>
    </submittedName>
</protein>
<proteinExistence type="predicted"/>